<feature type="region of interest" description="Disordered" evidence="15">
    <location>
        <begin position="22"/>
        <end position="53"/>
    </location>
</feature>
<dbReference type="InterPro" id="IPR050079">
    <property type="entry name" value="DEAD_box_RNA_helicase"/>
</dbReference>
<dbReference type="GO" id="GO:0005829">
    <property type="term" value="C:cytosol"/>
    <property type="evidence" value="ECO:0007669"/>
    <property type="project" value="TreeGrafter"/>
</dbReference>
<dbReference type="FunCoup" id="A0A3N4KSY7">
    <property type="interactions" value="1058"/>
</dbReference>
<evidence type="ECO:0000259" key="18">
    <source>
        <dbReference type="PROSITE" id="PS51195"/>
    </source>
</evidence>
<evidence type="ECO:0000256" key="15">
    <source>
        <dbReference type="SAM" id="MobiDB-lite"/>
    </source>
</evidence>
<organism evidence="19 20">
    <name type="scientific">Morchella conica CCBAS932</name>
    <dbReference type="NCBI Taxonomy" id="1392247"/>
    <lineage>
        <taxon>Eukaryota</taxon>
        <taxon>Fungi</taxon>
        <taxon>Dikarya</taxon>
        <taxon>Ascomycota</taxon>
        <taxon>Pezizomycotina</taxon>
        <taxon>Pezizomycetes</taxon>
        <taxon>Pezizales</taxon>
        <taxon>Morchellaceae</taxon>
        <taxon>Morchella</taxon>
    </lineage>
</organism>
<dbReference type="PROSITE" id="PS51192">
    <property type="entry name" value="HELICASE_ATP_BIND_1"/>
    <property type="match status" value="1"/>
</dbReference>
<keyword evidence="5" id="KW-0690">Ribosome biogenesis</keyword>
<gene>
    <name evidence="19" type="ORF">P167DRAFT_507746</name>
</gene>
<evidence type="ECO:0000256" key="10">
    <source>
        <dbReference type="ARBA" id="ARBA00022840"/>
    </source>
</evidence>
<dbReference type="EC" id="3.6.4.13" evidence="4"/>
<evidence type="ECO:0000256" key="7">
    <source>
        <dbReference type="ARBA" id="ARBA00022741"/>
    </source>
</evidence>
<dbReference type="PROSITE" id="PS51194">
    <property type="entry name" value="HELICASE_CTER"/>
    <property type="match status" value="1"/>
</dbReference>
<evidence type="ECO:0000259" key="17">
    <source>
        <dbReference type="PROSITE" id="PS51194"/>
    </source>
</evidence>
<evidence type="ECO:0000256" key="6">
    <source>
        <dbReference type="ARBA" id="ARBA00022552"/>
    </source>
</evidence>
<dbReference type="FunFam" id="3.40.50.300:FF:000865">
    <property type="entry name" value="ATP-dependent RNA helicase DDX54"/>
    <property type="match status" value="1"/>
</dbReference>
<dbReference type="Pfam" id="PF00270">
    <property type="entry name" value="DEAD"/>
    <property type="match status" value="1"/>
</dbReference>
<feature type="region of interest" description="Disordered" evidence="15">
    <location>
        <begin position="808"/>
        <end position="922"/>
    </location>
</feature>
<evidence type="ECO:0000256" key="12">
    <source>
        <dbReference type="ARBA" id="ARBA00023242"/>
    </source>
</evidence>
<keyword evidence="7" id="KW-0547">Nucleotide-binding</keyword>
<evidence type="ECO:0000256" key="11">
    <source>
        <dbReference type="ARBA" id="ARBA00022884"/>
    </source>
</evidence>
<evidence type="ECO:0000256" key="2">
    <source>
        <dbReference type="ARBA" id="ARBA00004604"/>
    </source>
</evidence>
<dbReference type="PANTHER" id="PTHR47959:SF8">
    <property type="entry name" value="RNA HELICASE"/>
    <property type="match status" value="1"/>
</dbReference>
<evidence type="ECO:0000256" key="9">
    <source>
        <dbReference type="ARBA" id="ARBA00022806"/>
    </source>
</evidence>
<keyword evidence="12" id="KW-0539">Nucleus</keyword>
<dbReference type="InterPro" id="IPR000629">
    <property type="entry name" value="RNA-helicase_DEAD-box_CS"/>
</dbReference>
<proteinExistence type="inferred from homology"/>
<feature type="domain" description="Helicase ATP-binding" evidence="16">
    <location>
        <begin position="116"/>
        <end position="288"/>
    </location>
</feature>
<keyword evidence="20" id="KW-1185">Reference proteome</keyword>
<evidence type="ECO:0000256" key="5">
    <source>
        <dbReference type="ARBA" id="ARBA00022517"/>
    </source>
</evidence>
<keyword evidence="11" id="KW-0694">RNA-binding</keyword>
<dbReference type="CDD" id="cd17959">
    <property type="entry name" value="DEADc_DDX54"/>
    <property type="match status" value="1"/>
</dbReference>
<feature type="compositionally biased region" description="Basic residues" evidence="15">
    <location>
        <begin position="906"/>
        <end position="922"/>
    </location>
</feature>
<comment type="subcellular location">
    <subcellularLocation>
        <location evidence="2">Nucleus</location>
        <location evidence="2">Nucleolus</location>
    </subcellularLocation>
</comment>
<dbReference type="GO" id="GO:0006364">
    <property type="term" value="P:rRNA processing"/>
    <property type="evidence" value="ECO:0007669"/>
    <property type="project" value="UniProtKB-KW"/>
</dbReference>
<comment type="function">
    <text evidence="1">ATP-binding RNA helicase involved in the biogenesis of 60S ribosomal subunits and is required for the normal formation of 25S and 5.8S rRNAs.</text>
</comment>
<comment type="catalytic activity">
    <reaction evidence="13">
        <text>ATP + H2O = ADP + phosphate + H(+)</text>
        <dbReference type="Rhea" id="RHEA:13065"/>
        <dbReference type="ChEBI" id="CHEBI:15377"/>
        <dbReference type="ChEBI" id="CHEBI:15378"/>
        <dbReference type="ChEBI" id="CHEBI:30616"/>
        <dbReference type="ChEBI" id="CHEBI:43474"/>
        <dbReference type="ChEBI" id="CHEBI:456216"/>
        <dbReference type="EC" id="3.6.4.13"/>
    </reaction>
</comment>
<dbReference type="CDD" id="cd18787">
    <property type="entry name" value="SF2_C_DEAD"/>
    <property type="match status" value="1"/>
</dbReference>
<dbReference type="GO" id="GO:0005524">
    <property type="term" value="F:ATP binding"/>
    <property type="evidence" value="ECO:0007669"/>
    <property type="project" value="UniProtKB-KW"/>
</dbReference>
<dbReference type="GO" id="GO:0016887">
    <property type="term" value="F:ATP hydrolysis activity"/>
    <property type="evidence" value="ECO:0007669"/>
    <property type="project" value="RHEA"/>
</dbReference>
<feature type="compositionally biased region" description="Basic and acidic residues" evidence="15">
    <location>
        <begin position="860"/>
        <end position="905"/>
    </location>
</feature>
<dbReference type="InterPro" id="IPR012541">
    <property type="entry name" value="DBP10_C"/>
</dbReference>
<dbReference type="GO" id="GO:0003723">
    <property type="term" value="F:RNA binding"/>
    <property type="evidence" value="ECO:0007669"/>
    <property type="project" value="UniProtKB-KW"/>
</dbReference>
<dbReference type="OrthoDB" id="10261375at2759"/>
<feature type="domain" description="DEAD-box RNA helicase Q" evidence="18">
    <location>
        <begin position="85"/>
        <end position="113"/>
    </location>
</feature>
<dbReference type="InterPro" id="IPR011545">
    <property type="entry name" value="DEAD/DEAH_box_helicase_dom"/>
</dbReference>
<feature type="region of interest" description="Disordered" evidence="15">
    <location>
        <begin position="334"/>
        <end position="357"/>
    </location>
</feature>
<feature type="short sequence motif" description="Q motif" evidence="14">
    <location>
        <begin position="85"/>
        <end position="113"/>
    </location>
</feature>
<dbReference type="Pfam" id="PF00271">
    <property type="entry name" value="Helicase_C"/>
    <property type="match status" value="1"/>
</dbReference>
<evidence type="ECO:0000256" key="4">
    <source>
        <dbReference type="ARBA" id="ARBA00012552"/>
    </source>
</evidence>
<dbReference type="InterPro" id="IPR027417">
    <property type="entry name" value="P-loop_NTPase"/>
</dbReference>
<accession>A0A3N4KSY7</accession>
<reference evidence="19 20" key="1">
    <citation type="journal article" date="2018" name="Nat. Ecol. Evol.">
        <title>Pezizomycetes genomes reveal the molecular basis of ectomycorrhizal truffle lifestyle.</title>
        <authorList>
            <person name="Murat C."/>
            <person name="Payen T."/>
            <person name="Noel B."/>
            <person name="Kuo A."/>
            <person name="Morin E."/>
            <person name="Chen J."/>
            <person name="Kohler A."/>
            <person name="Krizsan K."/>
            <person name="Balestrini R."/>
            <person name="Da Silva C."/>
            <person name="Montanini B."/>
            <person name="Hainaut M."/>
            <person name="Levati E."/>
            <person name="Barry K.W."/>
            <person name="Belfiori B."/>
            <person name="Cichocki N."/>
            <person name="Clum A."/>
            <person name="Dockter R.B."/>
            <person name="Fauchery L."/>
            <person name="Guy J."/>
            <person name="Iotti M."/>
            <person name="Le Tacon F."/>
            <person name="Lindquist E.A."/>
            <person name="Lipzen A."/>
            <person name="Malagnac F."/>
            <person name="Mello A."/>
            <person name="Molinier V."/>
            <person name="Miyauchi S."/>
            <person name="Poulain J."/>
            <person name="Riccioni C."/>
            <person name="Rubini A."/>
            <person name="Sitrit Y."/>
            <person name="Splivallo R."/>
            <person name="Traeger S."/>
            <person name="Wang M."/>
            <person name="Zifcakova L."/>
            <person name="Wipf D."/>
            <person name="Zambonelli A."/>
            <person name="Paolocci F."/>
            <person name="Nowrousian M."/>
            <person name="Ottonello S."/>
            <person name="Baldrian P."/>
            <person name="Spatafora J.W."/>
            <person name="Henrissat B."/>
            <person name="Nagy L.G."/>
            <person name="Aury J.M."/>
            <person name="Wincker P."/>
            <person name="Grigoriev I.V."/>
            <person name="Bonfante P."/>
            <person name="Martin F.M."/>
        </authorList>
    </citation>
    <scope>NUCLEOTIDE SEQUENCE [LARGE SCALE GENOMIC DNA]</scope>
    <source>
        <strain evidence="19 20">CCBAS932</strain>
    </source>
</reference>
<dbReference type="SMART" id="SM00487">
    <property type="entry name" value="DEXDc"/>
    <property type="match status" value="1"/>
</dbReference>
<dbReference type="PANTHER" id="PTHR47959">
    <property type="entry name" value="ATP-DEPENDENT RNA HELICASE RHLE-RELATED"/>
    <property type="match status" value="1"/>
</dbReference>
<evidence type="ECO:0000256" key="3">
    <source>
        <dbReference type="ARBA" id="ARBA00010379"/>
    </source>
</evidence>
<dbReference type="InParanoid" id="A0A3N4KSY7"/>
<protein>
    <recommendedName>
        <fullName evidence="4">RNA helicase</fullName>
        <ecNumber evidence="4">3.6.4.13</ecNumber>
    </recommendedName>
</protein>
<dbReference type="Pfam" id="PF08147">
    <property type="entry name" value="DBP10CT"/>
    <property type="match status" value="1"/>
</dbReference>
<evidence type="ECO:0000313" key="19">
    <source>
        <dbReference type="EMBL" id="RPB11451.1"/>
    </source>
</evidence>
<dbReference type="GO" id="GO:0003724">
    <property type="term" value="F:RNA helicase activity"/>
    <property type="evidence" value="ECO:0007669"/>
    <property type="project" value="UniProtKB-EC"/>
</dbReference>
<dbReference type="SMART" id="SM00490">
    <property type="entry name" value="HELICc"/>
    <property type="match status" value="1"/>
</dbReference>
<dbReference type="InterPro" id="IPR014001">
    <property type="entry name" value="Helicase_ATP-bd"/>
</dbReference>
<keyword evidence="6" id="KW-0698">rRNA processing</keyword>
<dbReference type="InterPro" id="IPR001650">
    <property type="entry name" value="Helicase_C-like"/>
</dbReference>
<evidence type="ECO:0000256" key="1">
    <source>
        <dbReference type="ARBA" id="ARBA00003706"/>
    </source>
</evidence>
<dbReference type="EMBL" id="ML119135">
    <property type="protein sequence ID" value="RPB11451.1"/>
    <property type="molecule type" value="Genomic_DNA"/>
</dbReference>
<evidence type="ECO:0000313" key="20">
    <source>
        <dbReference type="Proteomes" id="UP000277580"/>
    </source>
</evidence>
<keyword evidence="8" id="KW-0378">Hydrolase</keyword>
<dbReference type="SUPFAM" id="SSF52540">
    <property type="entry name" value="P-loop containing nucleoside triphosphate hydrolases"/>
    <property type="match status" value="2"/>
</dbReference>
<dbReference type="InterPro" id="IPR014014">
    <property type="entry name" value="RNA_helicase_DEAD_Q_motif"/>
</dbReference>
<feature type="compositionally biased region" description="Basic residues" evidence="15">
    <location>
        <begin position="847"/>
        <end position="857"/>
    </location>
</feature>
<dbReference type="PROSITE" id="PS51195">
    <property type="entry name" value="Q_MOTIF"/>
    <property type="match status" value="1"/>
</dbReference>
<evidence type="ECO:0000256" key="8">
    <source>
        <dbReference type="ARBA" id="ARBA00022801"/>
    </source>
</evidence>
<sequence>MTGRAASPTRSEFEYDISAALGAADSDSETEAYNPRRLHAEKSVNEILGEEDDDDGDEAFIAAQQAASNRKGSNLKGKNTVKKGGGFQQMGLNIGILKAISRKGFSVPTPIQRKTIPLVLEGMDVVGMARTGSGKTAAFVIPMIEKLKAHSVKVGARAIILSPSRELALQTLKVVKELSRGTDLKACLLVGGDSLEDQFGFMASNPDIVIATPGRFLHLKVEMELDLKSVQYIVFDEADRLFEMGFSAQLTEILHALPSNRQTLLFSATLPKSLVEFAKAGLQEPALVRLDADSKISQDLESSFFTVKSSEKEGALLHLIQDVIKIPQGSVAAPPPVTGANAKKRKRPEGTSAHEAASPHSTIIFAATKHHVEYLSHLISTSGYPVSYVYGTLDQTARRNQVARFRAGETSILVVTDVAARGIDIPLLSNVINYDFPPQPKVYIHRVGRTARAGKKGWAYSLVRGEDAPYLLDLQLFLGKKLVLGRDSEHRSKSDFDYTADVVVGGLVRDSVERCMEHINKLLVEDSELASLRSVMVKGEKLYQKTKVAASAESVKRAKDTIAQKGWSAAHPLFSDDVADAELERVKMLARVANFRPSETIFEIGQRGLNRSEAANVMRNRREKIKIDPSKKRGAMEDAAAVEEEEGDQEMEEVNFEGDAGSDVDGAGGDVDMDAASDGELEATFKKPAVTRMNKKMKKAQSWEDKEHFMSYVPTSSLAEERGYSVTGGSFAEAARSATFDLTNDDGGKGFAEAHKAKGMRWDKKAKKFVQRANDEDGSKGAKMIIGESGQKIAASFQSGRFSRWKSAHKVGRLPRVGENETPGASGNRFAAPGAPGGGGGGVGGRRGGRQFHKSVKAPKPADKARDDYEVRKKRYSEAKEKGLVKGSVKSELKSRDQIGKDLKLKQRRREKNARPQRKKKF</sequence>
<feature type="domain" description="Helicase C-terminal" evidence="17">
    <location>
        <begin position="349"/>
        <end position="494"/>
    </location>
</feature>
<name>A0A3N4KSY7_9PEZI</name>
<dbReference type="SMART" id="SM01123">
    <property type="entry name" value="DBP10CT"/>
    <property type="match status" value="1"/>
</dbReference>
<dbReference type="PROSITE" id="PS00039">
    <property type="entry name" value="DEAD_ATP_HELICASE"/>
    <property type="match status" value="1"/>
</dbReference>
<dbReference type="Gene3D" id="3.40.50.300">
    <property type="entry name" value="P-loop containing nucleotide triphosphate hydrolases"/>
    <property type="match status" value="2"/>
</dbReference>
<feature type="compositionally biased region" description="Gly residues" evidence="15">
    <location>
        <begin position="835"/>
        <end position="846"/>
    </location>
</feature>
<evidence type="ECO:0000259" key="16">
    <source>
        <dbReference type="PROSITE" id="PS51192"/>
    </source>
</evidence>
<keyword evidence="10" id="KW-0067">ATP-binding</keyword>
<dbReference type="STRING" id="1392247.A0A3N4KSY7"/>
<dbReference type="Proteomes" id="UP000277580">
    <property type="component" value="Unassembled WGS sequence"/>
</dbReference>
<keyword evidence="9" id="KW-0347">Helicase</keyword>
<dbReference type="InterPro" id="IPR033517">
    <property type="entry name" value="DDX54/DBP10_DEAD-box_helicase"/>
</dbReference>
<evidence type="ECO:0000256" key="14">
    <source>
        <dbReference type="PROSITE-ProRule" id="PRU00552"/>
    </source>
</evidence>
<evidence type="ECO:0000256" key="13">
    <source>
        <dbReference type="ARBA" id="ARBA00047984"/>
    </source>
</evidence>
<dbReference type="GO" id="GO:0005730">
    <property type="term" value="C:nucleolus"/>
    <property type="evidence" value="ECO:0007669"/>
    <property type="project" value="UniProtKB-SubCell"/>
</dbReference>
<dbReference type="AlphaFoldDB" id="A0A3N4KSY7"/>
<comment type="similarity">
    <text evidence="3">Belongs to the DEAD box helicase family. DDX54/DBP10 subfamily.</text>
</comment>